<accession>A0A3R9AQW9</accession>
<proteinExistence type="predicted"/>
<organism evidence="1 2">
    <name type="scientific">Enterobacter cloacae</name>
    <dbReference type="NCBI Taxonomy" id="550"/>
    <lineage>
        <taxon>Bacteria</taxon>
        <taxon>Pseudomonadati</taxon>
        <taxon>Pseudomonadota</taxon>
        <taxon>Gammaproteobacteria</taxon>
        <taxon>Enterobacterales</taxon>
        <taxon>Enterobacteriaceae</taxon>
        <taxon>Enterobacter</taxon>
        <taxon>Enterobacter cloacae complex</taxon>
    </lineage>
</organism>
<reference evidence="1 2" key="1">
    <citation type="submission" date="2018-10" db="EMBL/GenBank/DDBJ databases">
        <title>Transmission dynamics of multidrug resistant bacteria on intensive care unit surfaces.</title>
        <authorList>
            <person name="D'Souza A.W."/>
            <person name="Potter R.F."/>
            <person name="Wallace M."/>
            <person name="Shupe A."/>
            <person name="Patel S."/>
            <person name="Sun S."/>
            <person name="Gul D."/>
            <person name="Kwon J.H."/>
            <person name="Andleeb S."/>
            <person name="Burnham C.-A.D."/>
            <person name="Dantas G."/>
        </authorList>
    </citation>
    <scope>NUCLEOTIDE SEQUENCE [LARGE SCALE GENOMIC DNA]</scope>
    <source>
        <strain evidence="1 2">EC_073</strain>
    </source>
</reference>
<protein>
    <submittedName>
        <fullName evidence="1">Uncharacterized protein</fullName>
    </submittedName>
</protein>
<evidence type="ECO:0000313" key="1">
    <source>
        <dbReference type="EMBL" id="RSB30825.1"/>
    </source>
</evidence>
<name>A0A3R9AQW9_ENTCL</name>
<dbReference type="Proteomes" id="UP000275321">
    <property type="component" value="Unassembled WGS sequence"/>
</dbReference>
<comment type="caution">
    <text evidence="1">The sequence shown here is derived from an EMBL/GenBank/DDBJ whole genome shotgun (WGS) entry which is preliminary data.</text>
</comment>
<sequence>MTCNPATLMMYEVSPGALQVQPVMMKKVIKLLSNLGLDGVFGKRRGEKTGQITVKLAALGAFSNGIGNRMFCTTETGKHNMQVQPNCFWMFLVISE</sequence>
<dbReference type="AlphaFoldDB" id="A0A3R9AQW9"/>
<dbReference type="EMBL" id="RHWT01000012">
    <property type="protein sequence ID" value="RSB30825.1"/>
    <property type="molecule type" value="Genomic_DNA"/>
</dbReference>
<evidence type="ECO:0000313" key="2">
    <source>
        <dbReference type="Proteomes" id="UP000275321"/>
    </source>
</evidence>
<gene>
    <name evidence="1" type="ORF">EGK68_11190</name>
</gene>